<dbReference type="Proteomes" id="UP000431684">
    <property type="component" value="Unassembled WGS sequence"/>
</dbReference>
<dbReference type="AlphaFoldDB" id="A0A6I3XA65"/>
<name>A0A6I3XA65_9BURK</name>
<evidence type="ECO:0000313" key="1">
    <source>
        <dbReference type="EMBL" id="MUI11500.1"/>
    </source>
</evidence>
<keyword evidence="2" id="KW-1185">Reference proteome</keyword>
<sequence length="116" mass="12742">MEMLGIDDALAYWRTSEVSEAIIDRLINGNTDCKTPVQQSSAPSSQDPPLDGRISLFYSNTGRRRDVIGAAVVQAALAVFQELGRERAEQMLRREGLSETVITRVLAPHGEGRRSA</sequence>
<protein>
    <submittedName>
        <fullName evidence="1">Uncharacterized protein</fullName>
    </submittedName>
</protein>
<dbReference type="OrthoDB" id="8757978at2"/>
<dbReference type="EMBL" id="WNWM01000002">
    <property type="protein sequence ID" value="MUI11500.1"/>
    <property type="molecule type" value="Genomic_DNA"/>
</dbReference>
<gene>
    <name evidence="1" type="ORF">GJV26_03195</name>
</gene>
<proteinExistence type="predicted"/>
<organism evidence="1 2">
    <name type="scientific">Pseudoduganella dura</name>
    <dbReference type="NCBI Taxonomy" id="321982"/>
    <lineage>
        <taxon>Bacteria</taxon>
        <taxon>Pseudomonadati</taxon>
        <taxon>Pseudomonadota</taxon>
        <taxon>Betaproteobacteria</taxon>
        <taxon>Burkholderiales</taxon>
        <taxon>Oxalobacteraceae</taxon>
        <taxon>Telluria group</taxon>
        <taxon>Pseudoduganella</taxon>
    </lineage>
</organism>
<accession>A0A6I3XA65</accession>
<reference evidence="1 2" key="1">
    <citation type="submission" date="2019-11" db="EMBL/GenBank/DDBJ databases">
        <title>Draft Genome Sequences of Six Type Strains of the Genus Massilia.</title>
        <authorList>
            <person name="Miess H."/>
            <person name="Frediansyah A."/>
            <person name="Goeker M."/>
            <person name="Gross H."/>
        </authorList>
    </citation>
    <scope>NUCLEOTIDE SEQUENCE [LARGE SCALE GENOMIC DNA]</scope>
    <source>
        <strain evidence="1 2">DSM 17513</strain>
    </source>
</reference>
<comment type="caution">
    <text evidence="1">The sequence shown here is derived from an EMBL/GenBank/DDBJ whole genome shotgun (WGS) entry which is preliminary data.</text>
</comment>
<dbReference type="RefSeq" id="WP_155707565.1">
    <property type="nucleotide sequence ID" value="NZ_BMWU01000018.1"/>
</dbReference>
<evidence type="ECO:0000313" key="2">
    <source>
        <dbReference type="Proteomes" id="UP000431684"/>
    </source>
</evidence>